<dbReference type="EMBL" id="VFMN01000001">
    <property type="protein sequence ID" value="TQJ10454.1"/>
    <property type="molecule type" value="Genomic_DNA"/>
</dbReference>
<evidence type="ECO:0000259" key="4">
    <source>
        <dbReference type="PROSITE" id="PS50072"/>
    </source>
</evidence>
<keyword evidence="3" id="KW-0472">Membrane</keyword>
<comment type="function">
    <text evidence="1">PPIases accelerate the folding of proteins. It catalyzes the cis-trans isomerization of proline imidic peptide bonds in oligopeptides.</text>
</comment>
<gene>
    <name evidence="5" type="ORF">FB458_3577</name>
</gene>
<feature type="region of interest" description="Disordered" evidence="2">
    <location>
        <begin position="65"/>
        <end position="122"/>
    </location>
</feature>
<dbReference type="PANTHER" id="PTHR45625">
    <property type="entry name" value="PEPTIDYL-PROLYL CIS-TRANS ISOMERASE-RELATED"/>
    <property type="match status" value="1"/>
</dbReference>
<dbReference type="Gene3D" id="2.40.100.10">
    <property type="entry name" value="Cyclophilin-like"/>
    <property type="match status" value="1"/>
</dbReference>
<dbReference type="PROSITE" id="PS50072">
    <property type="entry name" value="CSA_PPIASE_2"/>
    <property type="match status" value="1"/>
</dbReference>
<name>A0A542E595_9MICO</name>
<keyword evidence="6" id="KW-1185">Reference proteome</keyword>
<dbReference type="InterPro" id="IPR029000">
    <property type="entry name" value="Cyclophilin-like_dom_sf"/>
</dbReference>
<reference evidence="5 6" key="1">
    <citation type="submission" date="2019-06" db="EMBL/GenBank/DDBJ databases">
        <title>Sequencing the genomes of 1000 actinobacteria strains.</title>
        <authorList>
            <person name="Klenk H.-P."/>
        </authorList>
    </citation>
    <scope>NUCLEOTIDE SEQUENCE [LARGE SCALE GENOMIC DNA]</scope>
    <source>
        <strain evidence="5 6">DSM 18607</strain>
    </source>
</reference>
<dbReference type="InterPro" id="IPR002130">
    <property type="entry name" value="Cyclophilin-type_PPIase_dom"/>
</dbReference>
<dbReference type="Pfam" id="PF00160">
    <property type="entry name" value="Pro_isomerase"/>
    <property type="match status" value="1"/>
</dbReference>
<sequence length="296" mass="29964">MGGAGETWRVASIRAGSGAAVGNATGTVPAQKEARSVRDKQAIFAVVGVLVVVAAFVVAANLLTRPKSDPPAATPTSQSSATPEAGATTSATPTATPKVLAGCQPVPKPQATPKKPTGTPDVAAAKGKTFTATIDTTCGKITVELFGTKAPAAVSSFVFLSKNDYYADSPCHRLTGQAQGIFVLQCGDSTGTGSGPGPGYHYGVENVPSNDVYKRGVLAMARKSGDPNSNSDQFFIVYKDTTLPKSGDGSGYTVFGQVTSGLDIVDKIAAAGINPSDQTSPLAPISILGTTTTPKA</sequence>
<evidence type="ECO:0000313" key="6">
    <source>
        <dbReference type="Proteomes" id="UP000317893"/>
    </source>
</evidence>
<feature type="transmembrane region" description="Helical" evidence="3">
    <location>
        <begin position="42"/>
        <end position="63"/>
    </location>
</feature>
<feature type="domain" description="PPIase cyclophilin-type" evidence="4">
    <location>
        <begin position="139"/>
        <end position="292"/>
    </location>
</feature>
<evidence type="ECO:0000256" key="1">
    <source>
        <dbReference type="ARBA" id="ARBA00002388"/>
    </source>
</evidence>
<evidence type="ECO:0000256" key="3">
    <source>
        <dbReference type="SAM" id="Phobius"/>
    </source>
</evidence>
<keyword evidence="3" id="KW-1133">Transmembrane helix</keyword>
<dbReference type="GO" id="GO:0003755">
    <property type="term" value="F:peptidyl-prolyl cis-trans isomerase activity"/>
    <property type="evidence" value="ECO:0007669"/>
    <property type="project" value="InterPro"/>
</dbReference>
<organism evidence="5 6">
    <name type="scientific">Lapillicoccus jejuensis</name>
    <dbReference type="NCBI Taxonomy" id="402171"/>
    <lineage>
        <taxon>Bacteria</taxon>
        <taxon>Bacillati</taxon>
        <taxon>Actinomycetota</taxon>
        <taxon>Actinomycetes</taxon>
        <taxon>Micrococcales</taxon>
        <taxon>Intrasporangiaceae</taxon>
        <taxon>Lapillicoccus</taxon>
    </lineage>
</organism>
<feature type="compositionally biased region" description="Low complexity" evidence="2">
    <location>
        <begin position="79"/>
        <end position="97"/>
    </location>
</feature>
<evidence type="ECO:0000256" key="2">
    <source>
        <dbReference type="SAM" id="MobiDB-lite"/>
    </source>
</evidence>
<keyword evidence="3" id="KW-0812">Transmembrane</keyword>
<dbReference type="InterPro" id="IPR044666">
    <property type="entry name" value="Cyclophilin_A-like"/>
</dbReference>
<dbReference type="AlphaFoldDB" id="A0A542E595"/>
<proteinExistence type="predicted"/>
<dbReference type="SUPFAM" id="SSF50891">
    <property type="entry name" value="Cyclophilin-like"/>
    <property type="match status" value="1"/>
</dbReference>
<dbReference type="PANTHER" id="PTHR45625:SF3">
    <property type="entry name" value="PEPTIDYL-PROLYL CIS-TRANS ISOMERASE B-RELATED"/>
    <property type="match status" value="1"/>
</dbReference>
<evidence type="ECO:0000313" key="5">
    <source>
        <dbReference type="EMBL" id="TQJ10454.1"/>
    </source>
</evidence>
<comment type="caution">
    <text evidence="5">The sequence shown here is derived from an EMBL/GenBank/DDBJ whole genome shotgun (WGS) entry which is preliminary data.</text>
</comment>
<dbReference type="Proteomes" id="UP000317893">
    <property type="component" value="Unassembled WGS sequence"/>
</dbReference>
<keyword evidence="5" id="KW-0413">Isomerase</keyword>
<accession>A0A542E595</accession>
<protein>
    <submittedName>
        <fullName evidence="5">Peptidyl-prolyl cis-trans isomerase B (Cyclophilin B)</fullName>
    </submittedName>
</protein>